<dbReference type="Proteomes" id="UP001596264">
    <property type="component" value="Unassembled WGS sequence"/>
</dbReference>
<sequence length="435" mass="50114">MSKVSLRLSEETIRTLGRAVTDKADLIYQAYSPNGCYELVNDKHKQYQILQDSGVISINPNNITLGSNFTAILKNLDRKSRNANIAPDIELSKHQISNEVALAQIQSDSFEDESEEMMHLANIRDICISIAEYLGREMANIEYVINSDLNNTSNVKVKRQILEGLNKKIKLQLEKIEILSRDELRKLHGEYTPAAAILNEYLADSISRFNLEMGVHLQKILILIDKLKKEQDQKSRRLWLLRKALRNSQLVPEKIDIEYNDIVDKGLAFGGMALAGTLHNIETVDDSEFLFSVVGKISAKKPKRKSDNLYKGEYEEFDREHKKPPPSPEKLLVMQYMADNCDMPFTKALSVREYWDLSGLKRKIRYKAFLALFLKVAKSDFIDDRIIKSKGQFNYKVYLKSLNLSDTCDTRYVIDAKYIKFNRNEESPSKDQIWK</sequence>
<gene>
    <name evidence="1" type="ORF">ACFP58_12310</name>
</gene>
<evidence type="ECO:0000313" key="1">
    <source>
        <dbReference type="EMBL" id="MFC6382224.1"/>
    </source>
</evidence>
<dbReference type="RefSeq" id="WP_201548675.1">
    <property type="nucleotide sequence ID" value="NZ_CAJGZK010000030.1"/>
</dbReference>
<evidence type="ECO:0000313" key="2">
    <source>
        <dbReference type="Proteomes" id="UP001596264"/>
    </source>
</evidence>
<protein>
    <submittedName>
        <fullName evidence="1">Uncharacterized protein</fullName>
    </submittedName>
</protein>
<name>A0ABW1WAP5_9GAMM</name>
<comment type="caution">
    <text evidence="1">The sequence shown here is derived from an EMBL/GenBank/DDBJ whole genome shotgun (WGS) entry which is preliminary data.</text>
</comment>
<keyword evidence="2" id="KW-1185">Reference proteome</keyword>
<proteinExistence type="predicted"/>
<dbReference type="EMBL" id="JBHSTZ010000059">
    <property type="protein sequence ID" value="MFC6382224.1"/>
    <property type="molecule type" value="Genomic_DNA"/>
</dbReference>
<reference evidence="2" key="1">
    <citation type="journal article" date="2019" name="Int. J. Syst. Evol. Microbiol.">
        <title>The Global Catalogue of Microorganisms (GCM) 10K type strain sequencing project: providing services to taxonomists for standard genome sequencing and annotation.</title>
        <authorList>
            <consortium name="The Broad Institute Genomics Platform"/>
            <consortium name="The Broad Institute Genome Sequencing Center for Infectious Disease"/>
            <person name="Wu L."/>
            <person name="Ma J."/>
        </authorList>
    </citation>
    <scope>NUCLEOTIDE SEQUENCE [LARGE SCALE GENOMIC DNA]</scope>
    <source>
        <strain evidence="2">CCM 2050</strain>
    </source>
</reference>
<organism evidence="1 2">
    <name type="scientific">Psychrobacter glacincola</name>
    <dbReference type="NCBI Taxonomy" id="56810"/>
    <lineage>
        <taxon>Bacteria</taxon>
        <taxon>Pseudomonadati</taxon>
        <taxon>Pseudomonadota</taxon>
        <taxon>Gammaproteobacteria</taxon>
        <taxon>Moraxellales</taxon>
        <taxon>Moraxellaceae</taxon>
        <taxon>Psychrobacter</taxon>
    </lineage>
</organism>
<accession>A0ABW1WAP5</accession>